<evidence type="ECO:0000256" key="1">
    <source>
        <dbReference type="SAM" id="MobiDB-lite"/>
    </source>
</evidence>
<dbReference type="EMBL" id="JARJLG010000195">
    <property type="protein sequence ID" value="KAJ7729865.1"/>
    <property type="molecule type" value="Genomic_DNA"/>
</dbReference>
<organism evidence="2 3">
    <name type="scientific">Mycena maculata</name>
    <dbReference type="NCBI Taxonomy" id="230809"/>
    <lineage>
        <taxon>Eukaryota</taxon>
        <taxon>Fungi</taxon>
        <taxon>Dikarya</taxon>
        <taxon>Basidiomycota</taxon>
        <taxon>Agaricomycotina</taxon>
        <taxon>Agaricomycetes</taxon>
        <taxon>Agaricomycetidae</taxon>
        <taxon>Agaricales</taxon>
        <taxon>Marasmiineae</taxon>
        <taxon>Mycenaceae</taxon>
        <taxon>Mycena</taxon>
    </lineage>
</organism>
<gene>
    <name evidence="2" type="ORF">DFH07DRAFT_781835</name>
</gene>
<feature type="region of interest" description="Disordered" evidence="1">
    <location>
        <begin position="156"/>
        <end position="177"/>
    </location>
</feature>
<evidence type="ECO:0000313" key="2">
    <source>
        <dbReference type="EMBL" id="KAJ7729865.1"/>
    </source>
</evidence>
<protein>
    <submittedName>
        <fullName evidence="2">Uncharacterized protein</fullName>
    </submittedName>
</protein>
<keyword evidence="3" id="KW-1185">Reference proteome</keyword>
<dbReference type="AlphaFoldDB" id="A0AAD7HWE0"/>
<accession>A0AAD7HWE0</accession>
<reference evidence="2" key="1">
    <citation type="submission" date="2023-03" db="EMBL/GenBank/DDBJ databases">
        <title>Massive genome expansion in bonnet fungi (Mycena s.s.) driven by repeated elements and novel gene families across ecological guilds.</title>
        <authorList>
            <consortium name="Lawrence Berkeley National Laboratory"/>
            <person name="Harder C.B."/>
            <person name="Miyauchi S."/>
            <person name="Viragh M."/>
            <person name="Kuo A."/>
            <person name="Thoen E."/>
            <person name="Andreopoulos B."/>
            <person name="Lu D."/>
            <person name="Skrede I."/>
            <person name="Drula E."/>
            <person name="Henrissat B."/>
            <person name="Morin E."/>
            <person name="Kohler A."/>
            <person name="Barry K."/>
            <person name="LaButti K."/>
            <person name="Morin E."/>
            <person name="Salamov A."/>
            <person name="Lipzen A."/>
            <person name="Mereny Z."/>
            <person name="Hegedus B."/>
            <person name="Baldrian P."/>
            <person name="Stursova M."/>
            <person name="Weitz H."/>
            <person name="Taylor A."/>
            <person name="Grigoriev I.V."/>
            <person name="Nagy L.G."/>
            <person name="Martin F."/>
            <person name="Kauserud H."/>
        </authorList>
    </citation>
    <scope>NUCLEOTIDE SEQUENCE</scope>
    <source>
        <strain evidence="2">CBHHK188m</strain>
    </source>
</reference>
<proteinExistence type="predicted"/>
<dbReference type="Proteomes" id="UP001215280">
    <property type="component" value="Unassembled WGS sequence"/>
</dbReference>
<comment type="caution">
    <text evidence="2">The sequence shown here is derived from an EMBL/GenBank/DDBJ whole genome shotgun (WGS) entry which is preliminary data.</text>
</comment>
<name>A0AAD7HWE0_9AGAR</name>
<evidence type="ECO:0000313" key="3">
    <source>
        <dbReference type="Proteomes" id="UP001215280"/>
    </source>
</evidence>
<sequence length="177" mass="19670">MWDHYLRWCAMGRRGDGHDGKKNKWTFGTLEGCGCTGAVEGKTDVPETKTETEEGRELGAWVYELHALVAFLDVEDAVCAWMVLSVEEGLYAGARRWFVEEPWPEALGLSYKGEALGGDRSVQTLSVREPPGSCTRACVIPRPERRIPVIVYSRTAPPMEPRGMSPRGSRATPPMDE</sequence>